<dbReference type="PANTHER" id="PTHR23427:SF2">
    <property type="entry name" value="SURFEIT LOCUS PROTEIN 1"/>
    <property type="match status" value="1"/>
</dbReference>
<keyword evidence="5 6" id="KW-0472">Membrane</keyword>
<protein>
    <recommendedName>
        <fullName evidence="6">SURF1-like protein</fullName>
    </recommendedName>
</protein>
<accession>A0ABP4XW54</accession>
<dbReference type="EMBL" id="BAAAOB010000002">
    <property type="protein sequence ID" value="GAA1791155.1"/>
    <property type="molecule type" value="Genomic_DNA"/>
</dbReference>
<dbReference type="PANTHER" id="PTHR23427">
    <property type="entry name" value="SURFEIT LOCUS PROTEIN"/>
    <property type="match status" value="1"/>
</dbReference>
<feature type="transmembrane region" description="Helical" evidence="6">
    <location>
        <begin position="219"/>
        <end position="240"/>
    </location>
</feature>
<feature type="region of interest" description="Disordered" evidence="7">
    <location>
        <begin position="251"/>
        <end position="282"/>
    </location>
</feature>
<evidence type="ECO:0000256" key="3">
    <source>
        <dbReference type="ARBA" id="ARBA00022692"/>
    </source>
</evidence>
<dbReference type="Proteomes" id="UP001500851">
    <property type="component" value="Unassembled WGS sequence"/>
</dbReference>
<proteinExistence type="inferred from homology"/>
<comment type="similarity">
    <text evidence="2 6">Belongs to the SURF1 family.</text>
</comment>
<evidence type="ECO:0000313" key="9">
    <source>
        <dbReference type="Proteomes" id="UP001500851"/>
    </source>
</evidence>
<dbReference type="InterPro" id="IPR002994">
    <property type="entry name" value="Surf1/Shy1"/>
</dbReference>
<sequence>MTAEIGWSFLRSRRWLGYFALFVIFAVACVLLGNWQFERRAEARAEINRLDANYAATAVPIDEIVTDPAKFDEDRMKWHPVELRGEYIGETYLARNRPGEGRVGSDLIQAFKLDDGRVFFIDRGWVPVDGNQAVPKDLPRGPEGEIEVQARLRASEPSIAGRSSTGHTVASIDVPELVELAGVTGEVYSASYGQLISENPSAKTGTLPPKPERDEGPHLSYALQWYVFILIALIGVGYAARQEYRTLNADGETVRRQDERSARRKQRRGPSDADEEDAMLDA</sequence>
<evidence type="ECO:0000313" key="8">
    <source>
        <dbReference type="EMBL" id="GAA1791155.1"/>
    </source>
</evidence>
<dbReference type="Pfam" id="PF02104">
    <property type="entry name" value="SURF1"/>
    <property type="match status" value="1"/>
</dbReference>
<evidence type="ECO:0000256" key="6">
    <source>
        <dbReference type="RuleBase" id="RU363076"/>
    </source>
</evidence>
<feature type="transmembrane region" description="Helical" evidence="6">
    <location>
        <begin position="15"/>
        <end position="35"/>
    </location>
</feature>
<name>A0ABP4XW54_9MICO</name>
<gene>
    <name evidence="8" type="ORF">GCM10009768_20210</name>
</gene>
<dbReference type="RefSeq" id="WP_344031962.1">
    <property type="nucleotide sequence ID" value="NZ_BAAAOB010000002.1"/>
</dbReference>
<evidence type="ECO:0000256" key="7">
    <source>
        <dbReference type="SAM" id="MobiDB-lite"/>
    </source>
</evidence>
<keyword evidence="6" id="KW-1003">Cell membrane</keyword>
<evidence type="ECO:0000256" key="5">
    <source>
        <dbReference type="ARBA" id="ARBA00023136"/>
    </source>
</evidence>
<feature type="compositionally biased region" description="Basic and acidic residues" evidence="7">
    <location>
        <begin position="252"/>
        <end position="261"/>
    </location>
</feature>
<comment type="subcellular location">
    <subcellularLocation>
        <location evidence="6">Cell membrane</location>
        <topology evidence="6">Multi-pass membrane protein</topology>
    </subcellularLocation>
    <subcellularLocation>
        <location evidence="1">Membrane</location>
    </subcellularLocation>
</comment>
<evidence type="ECO:0000256" key="2">
    <source>
        <dbReference type="ARBA" id="ARBA00007165"/>
    </source>
</evidence>
<comment type="caution">
    <text evidence="8">The sequence shown here is derived from an EMBL/GenBank/DDBJ whole genome shotgun (WGS) entry which is preliminary data.</text>
</comment>
<keyword evidence="9" id="KW-1185">Reference proteome</keyword>
<dbReference type="PROSITE" id="PS50895">
    <property type="entry name" value="SURF1"/>
    <property type="match status" value="1"/>
</dbReference>
<reference evidence="9" key="1">
    <citation type="journal article" date="2019" name="Int. J. Syst. Evol. Microbiol.">
        <title>The Global Catalogue of Microorganisms (GCM) 10K type strain sequencing project: providing services to taxonomists for standard genome sequencing and annotation.</title>
        <authorList>
            <consortium name="The Broad Institute Genomics Platform"/>
            <consortium name="The Broad Institute Genome Sequencing Center for Infectious Disease"/>
            <person name="Wu L."/>
            <person name="Ma J."/>
        </authorList>
    </citation>
    <scope>NUCLEOTIDE SEQUENCE [LARGE SCALE GENOMIC DNA]</scope>
    <source>
        <strain evidence="9">JCM 14736</strain>
    </source>
</reference>
<feature type="compositionally biased region" description="Acidic residues" evidence="7">
    <location>
        <begin position="272"/>
        <end position="282"/>
    </location>
</feature>
<evidence type="ECO:0000256" key="4">
    <source>
        <dbReference type="ARBA" id="ARBA00022989"/>
    </source>
</evidence>
<evidence type="ECO:0000256" key="1">
    <source>
        <dbReference type="ARBA" id="ARBA00004370"/>
    </source>
</evidence>
<dbReference type="InterPro" id="IPR045214">
    <property type="entry name" value="Surf1/Surf4"/>
</dbReference>
<keyword evidence="4 6" id="KW-1133">Transmembrane helix</keyword>
<dbReference type="CDD" id="cd06662">
    <property type="entry name" value="SURF1"/>
    <property type="match status" value="1"/>
</dbReference>
<keyword evidence="3 6" id="KW-0812">Transmembrane</keyword>
<organism evidence="8 9">
    <name type="scientific">Leucobacter iarius</name>
    <dbReference type="NCBI Taxonomy" id="333963"/>
    <lineage>
        <taxon>Bacteria</taxon>
        <taxon>Bacillati</taxon>
        <taxon>Actinomycetota</taxon>
        <taxon>Actinomycetes</taxon>
        <taxon>Micrococcales</taxon>
        <taxon>Microbacteriaceae</taxon>
        <taxon>Leucobacter</taxon>
    </lineage>
</organism>